<dbReference type="GO" id="GO:0051287">
    <property type="term" value="F:NAD binding"/>
    <property type="evidence" value="ECO:0007669"/>
    <property type="project" value="InterPro"/>
</dbReference>
<organism evidence="9 10">
    <name type="scientific">Bifidobacterium actinocoloniiforme DSM 22766</name>
    <dbReference type="NCBI Taxonomy" id="1437605"/>
    <lineage>
        <taxon>Bacteria</taxon>
        <taxon>Bacillati</taxon>
        <taxon>Actinomycetota</taxon>
        <taxon>Actinomycetes</taxon>
        <taxon>Bifidobacteriales</taxon>
        <taxon>Bifidobacteriaceae</taxon>
        <taxon>Bifidobacterium</taxon>
    </lineage>
</organism>
<dbReference type="InterPro" id="IPR037062">
    <property type="entry name" value="Malic_N_dom_sf"/>
</dbReference>
<reference evidence="9 10" key="1">
    <citation type="submission" date="2014-03" db="EMBL/GenBank/DDBJ databases">
        <title>Genomics of Bifidobacteria.</title>
        <authorList>
            <person name="Ventura M."/>
            <person name="Milani C."/>
            <person name="Lugli G.A."/>
        </authorList>
    </citation>
    <scope>NUCLEOTIDE SEQUENCE [LARGE SCALE GENOMIC DNA]</scope>
    <source>
        <strain evidence="9 10">DSM 22766</strain>
    </source>
</reference>
<evidence type="ECO:0000256" key="3">
    <source>
        <dbReference type="PIRSR" id="PIRSR000106-1"/>
    </source>
</evidence>
<dbReference type="PRINTS" id="PR00072">
    <property type="entry name" value="MALOXRDTASE"/>
</dbReference>
<comment type="caution">
    <text evidence="9">The sequence shown here is derived from an EMBL/GenBank/DDBJ whole genome shotgun (WGS) entry which is preliminary data.</text>
</comment>
<sequence>MMTGFDTLNDSYANKGLRFTADERKQLGMDGLLPASVQSPDQQEKIVYERFLQEPTDLAKRLYLMSICRTDRNLFYRSMDKHLTEYMPIVYAPTVAQSIQQYDKYYSGSDVAYISIEHPDRIGAALDQYAQGREIDLVVCTDAEGILGIGDWGAQGAEILTGKLAVYTAAAGIDPSHVLPVMVDVGTNRKELLDNPDYVGNHIERVRGQRYDDFIETFVQESLKRYPGALIHWEDFGRPEAAPILKRYQDQILTLNDDIQGTGVTVLAALLAARRISGLAPKDTRTVIYGAGTAGVGIADQIVDDLILNHGMDAEEARRSVMLFDRQGMIISDQDDLTEGQKKYARTPREFPAITDTRSLPQAVDVFQPTVLVGTSTQPGAFTQEVVTAMASHVERPLICPISNPTELAEAKASDIIAWTHGKAFVTTGTPSAPVDYQGVTYYIGQGNNALMYPGICFGAIVAKAKRISRRMLLAGAYAISDMIDANQPGAAVLPAVKDLKEISQRVATAVAQQAVDEGLNREPVADVAKAVIDARWSFED</sequence>
<protein>
    <submittedName>
        <fullName evidence="9">NADP-dependent malic enzyme</fullName>
        <ecNumber evidence="9">1.1.1.38</ecNumber>
    </submittedName>
</protein>
<dbReference type="eggNOG" id="COG0281">
    <property type="taxonomic scope" value="Bacteria"/>
</dbReference>
<dbReference type="PIRSF" id="PIRSF000106">
    <property type="entry name" value="ME"/>
    <property type="match status" value="1"/>
</dbReference>
<feature type="binding site" evidence="4">
    <location>
        <position position="404"/>
    </location>
    <ligand>
        <name>(S)-malate</name>
        <dbReference type="ChEBI" id="CHEBI:15589"/>
    </ligand>
</feature>
<evidence type="ECO:0000256" key="2">
    <source>
        <dbReference type="ARBA" id="ARBA00023027"/>
    </source>
</evidence>
<dbReference type="GO" id="GO:0005829">
    <property type="term" value="C:cytosol"/>
    <property type="evidence" value="ECO:0007669"/>
    <property type="project" value="TreeGrafter"/>
</dbReference>
<keyword evidence="5 6" id="KW-0479">Metal-binding</keyword>
<keyword evidence="2" id="KW-0520">NAD</keyword>
<dbReference type="GO" id="GO:0046872">
    <property type="term" value="F:metal ion binding"/>
    <property type="evidence" value="ECO:0007669"/>
    <property type="project" value="UniProtKB-KW"/>
</dbReference>
<comment type="similarity">
    <text evidence="1 6">Belongs to the malic enzymes family.</text>
</comment>
<dbReference type="GO" id="GO:0004470">
    <property type="term" value="F:malic enzyme activity"/>
    <property type="evidence" value="ECO:0007669"/>
    <property type="project" value="InterPro"/>
</dbReference>
<feature type="domain" description="Malic enzyme N-terminal" evidence="8">
    <location>
        <begin position="68"/>
        <end position="249"/>
    </location>
</feature>
<feature type="active site" description="Proton acceptor" evidence="3">
    <location>
        <position position="163"/>
    </location>
</feature>
<dbReference type="InterPro" id="IPR001891">
    <property type="entry name" value="Malic_OxRdtase"/>
</dbReference>
<dbReference type="SUPFAM" id="SSF51735">
    <property type="entry name" value="NAD(P)-binding Rossmann-fold domains"/>
    <property type="match status" value="1"/>
</dbReference>
<comment type="cofactor">
    <cofactor evidence="5">
        <name>Mg(2+)</name>
        <dbReference type="ChEBI" id="CHEBI:18420"/>
    </cofactor>
    <cofactor evidence="5">
        <name>Mn(2+)</name>
        <dbReference type="ChEBI" id="CHEBI:29035"/>
    </cofactor>
    <text evidence="5">Divalent metal cations. Prefers magnesium or manganese.</text>
</comment>
<feature type="binding site" evidence="4">
    <location>
        <position position="448"/>
    </location>
    <ligand>
        <name>(S)-malate</name>
        <dbReference type="ChEBI" id="CHEBI:15589"/>
    </ligand>
</feature>
<dbReference type="InterPro" id="IPR046346">
    <property type="entry name" value="Aminoacid_DH-like_N_sf"/>
</dbReference>
<feature type="domain" description="Malic enzyme NAD-binding" evidence="7">
    <location>
        <begin position="259"/>
        <end position="516"/>
    </location>
</feature>
<dbReference type="InterPro" id="IPR012301">
    <property type="entry name" value="Malic_N_dom"/>
</dbReference>
<evidence type="ECO:0000256" key="6">
    <source>
        <dbReference type="RuleBase" id="RU003427"/>
    </source>
</evidence>
<dbReference type="NCBIfam" id="NF010052">
    <property type="entry name" value="PRK13529.1"/>
    <property type="match status" value="1"/>
</dbReference>
<dbReference type="GO" id="GO:0016616">
    <property type="term" value="F:oxidoreductase activity, acting on the CH-OH group of donors, NAD or NADP as acceptor"/>
    <property type="evidence" value="ECO:0007669"/>
    <property type="project" value="InterPro"/>
</dbReference>
<dbReference type="InterPro" id="IPR012302">
    <property type="entry name" value="Malic_NAD-bd"/>
</dbReference>
<evidence type="ECO:0000259" key="8">
    <source>
        <dbReference type="SMART" id="SM01274"/>
    </source>
</evidence>
<dbReference type="EMBL" id="JGYK01000001">
    <property type="protein sequence ID" value="KFI40209.1"/>
    <property type="molecule type" value="Genomic_DNA"/>
</dbReference>
<keyword evidence="10" id="KW-1185">Reference proteome</keyword>
<evidence type="ECO:0000259" key="7">
    <source>
        <dbReference type="SMART" id="SM00919"/>
    </source>
</evidence>
<accession>A0A086Z109</accession>
<dbReference type="AlphaFoldDB" id="A0A086Z109"/>
<feature type="binding site" evidence="5">
    <location>
        <position position="258"/>
    </location>
    <ligand>
        <name>a divalent metal cation</name>
        <dbReference type="ChEBI" id="CHEBI:60240"/>
    </ligand>
</feature>
<dbReference type="Pfam" id="PF03949">
    <property type="entry name" value="Malic_M"/>
    <property type="match status" value="1"/>
</dbReference>
<feature type="binding site" evidence="5">
    <location>
        <position position="234"/>
    </location>
    <ligand>
        <name>a divalent metal cation</name>
        <dbReference type="ChEBI" id="CHEBI:60240"/>
    </ligand>
</feature>
<gene>
    <name evidence="9" type="ORF">BACT_0911</name>
</gene>
<dbReference type="Gene3D" id="3.40.50.10380">
    <property type="entry name" value="Malic enzyme, N-terminal domain"/>
    <property type="match status" value="1"/>
</dbReference>
<dbReference type="SMART" id="SM00919">
    <property type="entry name" value="Malic_M"/>
    <property type="match status" value="1"/>
</dbReference>
<proteinExistence type="inferred from homology"/>
<dbReference type="EC" id="1.1.1.38" evidence="9"/>
<evidence type="ECO:0000256" key="5">
    <source>
        <dbReference type="PIRSR" id="PIRSR000106-3"/>
    </source>
</evidence>
<dbReference type="RefSeq" id="WP_236681902.1">
    <property type="nucleotide sequence ID" value="NZ_CP011786.1"/>
</dbReference>
<feature type="active site" description="Proton donor" evidence="3">
    <location>
        <position position="91"/>
    </location>
</feature>
<dbReference type="Proteomes" id="UP000029015">
    <property type="component" value="Unassembled WGS sequence"/>
</dbReference>
<dbReference type="PANTHER" id="PTHR23406">
    <property type="entry name" value="MALIC ENZYME-RELATED"/>
    <property type="match status" value="1"/>
</dbReference>
<evidence type="ECO:0000313" key="10">
    <source>
        <dbReference type="Proteomes" id="UP000029015"/>
    </source>
</evidence>
<evidence type="ECO:0000256" key="4">
    <source>
        <dbReference type="PIRSR" id="PIRSR000106-2"/>
    </source>
</evidence>
<evidence type="ECO:0000256" key="1">
    <source>
        <dbReference type="ARBA" id="ARBA00008785"/>
    </source>
</evidence>
<dbReference type="STRING" id="1437605.AB656_03155"/>
<dbReference type="InterPro" id="IPR036291">
    <property type="entry name" value="NAD(P)-bd_dom_sf"/>
</dbReference>
<dbReference type="Gene3D" id="3.40.50.720">
    <property type="entry name" value="NAD(P)-binding Rossmann-like Domain"/>
    <property type="match status" value="1"/>
</dbReference>
<keyword evidence="9" id="KW-0560">Oxidoreductase</keyword>
<dbReference type="GO" id="GO:0006108">
    <property type="term" value="P:malate metabolic process"/>
    <property type="evidence" value="ECO:0007669"/>
    <property type="project" value="TreeGrafter"/>
</dbReference>
<dbReference type="Pfam" id="PF00390">
    <property type="entry name" value="malic"/>
    <property type="match status" value="1"/>
</dbReference>
<dbReference type="SUPFAM" id="SSF53223">
    <property type="entry name" value="Aminoacid dehydrogenase-like, N-terminal domain"/>
    <property type="match status" value="1"/>
</dbReference>
<name>A0A086Z109_9BIFI</name>
<dbReference type="PANTHER" id="PTHR23406:SF34">
    <property type="entry name" value="NAD-DEPENDENT MALIC ENZYME, MITOCHONDRIAL"/>
    <property type="match status" value="1"/>
</dbReference>
<evidence type="ECO:0000313" key="9">
    <source>
        <dbReference type="EMBL" id="KFI40209.1"/>
    </source>
</evidence>
<feature type="binding site" evidence="5">
    <location>
        <position position="235"/>
    </location>
    <ligand>
        <name>a divalent metal cation</name>
        <dbReference type="ChEBI" id="CHEBI:60240"/>
    </ligand>
</feature>
<dbReference type="SMART" id="SM01274">
    <property type="entry name" value="malic"/>
    <property type="match status" value="1"/>
</dbReference>